<keyword evidence="7 9" id="KW-1133">Transmembrane helix</keyword>
<keyword evidence="6 11" id="KW-0067">ATP-binding</keyword>
<dbReference type="Pfam" id="PF19055">
    <property type="entry name" value="ABC2_membrane_7"/>
    <property type="match status" value="1"/>
</dbReference>
<keyword evidence="4 9" id="KW-0812">Transmembrane</keyword>
<dbReference type="GO" id="GO:0005886">
    <property type="term" value="C:plasma membrane"/>
    <property type="evidence" value="ECO:0000318"/>
    <property type="project" value="GO_Central"/>
</dbReference>
<dbReference type="eggNOG" id="KOG0061">
    <property type="taxonomic scope" value="Eukaryota"/>
</dbReference>
<feature type="domain" description="ABC transporter" evidence="10">
    <location>
        <begin position="30"/>
        <end position="281"/>
    </location>
</feature>
<keyword evidence="8 9" id="KW-0472">Membrane</keyword>
<proteinExistence type="inferred from homology"/>
<organism evidence="11 12">
    <name type="scientific">Ricinus communis</name>
    <name type="common">Castor bean</name>
    <dbReference type="NCBI Taxonomy" id="3988"/>
    <lineage>
        <taxon>Eukaryota</taxon>
        <taxon>Viridiplantae</taxon>
        <taxon>Streptophyta</taxon>
        <taxon>Embryophyta</taxon>
        <taxon>Tracheophyta</taxon>
        <taxon>Spermatophyta</taxon>
        <taxon>Magnoliopsida</taxon>
        <taxon>eudicotyledons</taxon>
        <taxon>Gunneridae</taxon>
        <taxon>Pentapetalae</taxon>
        <taxon>rosids</taxon>
        <taxon>fabids</taxon>
        <taxon>Malpighiales</taxon>
        <taxon>Euphorbiaceae</taxon>
        <taxon>Acalyphoideae</taxon>
        <taxon>Acalypheae</taxon>
        <taxon>Ricinus</taxon>
    </lineage>
</organism>
<keyword evidence="11" id="KW-0378">Hydrolase</keyword>
<dbReference type="InterPro" id="IPR003439">
    <property type="entry name" value="ABC_transporter-like_ATP-bd"/>
</dbReference>
<name>B9SU45_RICCO</name>
<evidence type="ECO:0000256" key="5">
    <source>
        <dbReference type="ARBA" id="ARBA00022741"/>
    </source>
</evidence>
<dbReference type="GO" id="GO:0022857">
    <property type="term" value="F:transmembrane transporter activity"/>
    <property type="evidence" value="ECO:0000318"/>
    <property type="project" value="GO_Central"/>
</dbReference>
<dbReference type="InterPro" id="IPR043926">
    <property type="entry name" value="ABCG_dom"/>
</dbReference>
<dbReference type="GO" id="GO:0016887">
    <property type="term" value="F:ATP hydrolysis activity"/>
    <property type="evidence" value="ECO:0007669"/>
    <property type="project" value="InterPro"/>
</dbReference>
<dbReference type="InterPro" id="IPR017871">
    <property type="entry name" value="ABC_transporter-like_CS"/>
</dbReference>
<dbReference type="Proteomes" id="UP000008311">
    <property type="component" value="Unassembled WGS sequence"/>
</dbReference>
<accession>B9SU45</accession>
<dbReference type="Pfam" id="PF01061">
    <property type="entry name" value="ABC2_membrane"/>
    <property type="match status" value="1"/>
</dbReference>
<evidence type="ECO:0000256" key="9">
    <source>
        <dbReference type="SAM" id="Phobius"/>
    </source>
</evidence>
<protein>
    <submittedName>
        <fullName evidence="11">ATP-binding cassette transporter, putative</fullName>
        <ecNumber evidence="11">3.6.3.28</ecNumber>
    </submittedName>
</protein>
<dbReference type="CDD" id="cd03213">
    <property type="entry name" value="ABCG_EPDR"/>
    <property type="match status" value="1"/>
</dbReference>
<keyword evidence="5" id="KW-0547">Nucleotide-binding</keyword>
<feature type="transmembrane region" description="Helical" evidence="9">
    <location>
        <begin position="427"/>
        <end position="445"/>
    </location>
</feature>
<evidence type="ECO:0000259" key="10">
    <source>
        <dbReference type="PROSITE" id="PS50893"/>
    </source>
</evidence>
<dbReference type="PROSITE" id="PS00211">
    <property type="entry name" value="ABC_TRANSPORTER_1"/>
    <property type="match status" value="1"/>
</dbReference>
<evidence type="ECO:0000256" key="4">
    <source>
        <dbReference type="ARBA" id="ARBA00022692"/>
    </source>
</evidence>
<evidence type="ECO:0000256" key="6">
    <source>
        <dbReference type="ARBA" id="ARBA00022840"/>
    </source>
</evidence>
<dbReference type="Gene3D" id="3.40.50.300">
    <property type="entry name" value="P-loop containing nucleotide triphosphate hydrolases"/>
    <property type="match status" value="1"/>
</dbReference>
<keyword evidence="3" id="KW-0813">Transport</keyword>
<evidence type="ECO:0000256" key="1">
    <source>
        <dbReference type="ARBA" id="ARBA00004141"/>
    </source>
</evidence>
<comment type="similarity">
    <text evidence="2">Belongs to the ABC transporter superfamily. ABCG family. Eye pigment precursor importer (TC 3.A.1.204) subfamily.</text>
</comment>
<dbReference type="PANTHER" id="PTHR48042:SF8">
    <property type="entry name" value="ABC-2 TYPE TRANSPORTER TRANSMEMBRANE DOMAIN-CONTAINING PROTEIN"/>
    <property type="match status" value="1"/>
</dbReference>
<feature type="transmembrane region" description="Helical" evidence="9">
    <location>
        <begin position="505"/>
        <end position="524"/>
    </location>
</feature>
<keyword evidence="12" id="KW-1185">Reference proteome</keyword>
<dbReference type="EMBL" id="EQ974139">
    <property type="protein sequence ID" value="EEF32883.1"/>
    <property type="molecule type" value="Genomic_DNA"/>
</dbReference>
<evidence type="ECO:0000256" key="8">
    <source>
        <dbReference type="ARBA" id="ARBA00023136"/>
    </source>
</evidence>
<feature type="transmembrane region" description="Helical" evidence="9">
    <location>
        <begin position="530"/>
        <end position="550"/>
    </location>
</feature>
<dbReference type="SMART" id="SM00382">
    <property type="entry name" value="AAA"/>
    <property type="match status" value="1"/>
</dbReference>
<dbReference type="InParanoid" id="B9SU45"/>
<dbReference type="SUPFAM" id="SSF52540">
    <property type="entry name" value="P-loop containing nucleoside triphosphate hydrolases"/>
    <property type="match status" value="1"/>
</dbReference>
<dbReference type="GO" id="GO:0140359">
    <property type="term" value="F:ABC-type transporter activity"/>
    <property type="evidence" value="ECO:0007669"/>
    <property type="project" value="InterPro"/>
</dbReference>
<feature type="transmembrane region" description="Helical" evidence="9">
    <location>
        <begin position="465"/>
        <end position="493"/>
    </location>
</feature>
<gene>
    <name evidence="11" type="ORF">RCOM_1216390</name>
</gene>
<evidence type="ECO:0000256" key="2">
    <source>
        <dbReference type="ARBA" id="ARBA00005814"/>
    </source>
</evidence>
<dbReference type="GO" id="GO:0055085">
    <property type="term" value="P:transmembrane transport"/>
    <property type="evidence" value="ECO:0000318"/>
    <property type="project" value="GO_Central"/>
</dbReference>
<dbReference type="GO" id="GO:0005524">
    <property type="term" value="F:ATP binding"/>
    <property type="evidence" value="ECO:0007669"/>
    <property type="project" value="UniProtKB-KW"/>
</dbReference>
<evidence type="ECO:0000256" key="7">
    <source>
        <dbReference type="ARBA" id="ARBA00022989"/>
    </source>
</evidence>
<dbReference type="InterPro" id="IPR027417">
    <property type="entry name" value="P-loop_NTPase"/>
</dbReference>
<dbReference type="EC" id="3.6.3.28" evidence="11"/>
<dbReference type="PANTHER" id="PTHR48042">
    <property type="entry name" value="ABC TRANSPORTER G FAMILY MEMBER 11"/>
    <property type="match status" value="1"/>
</dbReference>
<feature type="transmembrane region" description="Helical" evidence="9">
    <location>
        <begin position="392"/>
        <end position="415"/>
    </location>
</feature>
<sequence length="697" mass="78503">MDMKTKEGEGFGDELEMGVMGSNHEKMKALVWEDVSVMVNQSYWSMMRGSSANKNKLLHGLSGYALPGRVMAIMGPSGSGKSTLLDALSGRLPSNVIMTGNVLLNGKKRSIGCTNISYVTQEDHLLGTLTVRETLAYSAHLRLGSRMTKEEIDAVVEETMKEMGLQDCANSKIGNWHLRGISGGEKRRVSISLEMLTQPHVMFLDEPTSGLDSASAYFVLEALKNIALDERIVVCSVHQPSSFTFDLFDDLCLLSSGETVYFGDAKTALKFFAEAGFPCPTRKNPADHFLRCINTDFDKISAIRLRTQRDLGSPESSSSHINLNIEDIKAILIEKYKNSEYSISTRKRVREIALVNDEPMSDLKMKNSSWGKQLCTLTSRSFVNITRDVRYYWIRILFCVIVASGAGIMFFDIGLSLPSILTRSKCYTFFYDIMLVLCVGGLPSITDEWKVLHYERLNGHYGEGVFVMSNFLATFPFMAITAVSSGSIIYFMVKFHMGISILCHFCVNTFCCICIMESIAMIVAFLLPNFLMGVGASAGVIVFLTIPAGLYRQLSYLPKFFWRYPMSYISFTTWSVQGQFKNDMIGLEFDPMVPGDSKLRGEEVLQKYYGIDLKWSKWWDLGAVLFLSLCHRVFFFMVLKYKEKVRFLLSRHNSTETIKHLAQKPSSFRRDLHNSFSKRHQPLHSLSSQEGLSSPLP</sequence>
<evidence type="ECO:0000256" key="3">
    <source>
        <dbReference type="ARBA" id="ARBA00022448"/>
    </source>
</evidence>
<dbReference type="Pfam" id="PF00005">
    <property type="entry name" value="ABC_tran"/>
    <property type="match status" value="1"/>
</dbReference>
<dbReference type="InterPro" id="IPR052215">
    <property type="entry name" value="Plant_ABCG"/>
</dbReference>
<evidence type="ECO:0000313" key="11">
    <source>
        <dbReference type="EMBL" id="EEF32883.1"/>
    </source>
</evidence>
<dbReference type="InterPro" id="IPR013525">
    <property type="entry name" value="ABC2_TM"/>
</dbReference>
<comment type="subcellular location">
    <subcellularLocation>
        <location evidence="1">Membrane</location>
        <topology evidence="1">Multi-pass membrane protein</topology>
    </subcellularLocation>
</comment>
<reference evidence="12" key="1">
    <citation type="journal article" date="2010" name="Nat. Biotechnol.">
        <title>Draft genome sequence of the oilseed species Ricinus communis.</title>
        <authorList>
            <person name="Chan A.P."/>
            <person name="Crabtree J."/>
            <person name="Zhao Q."/>
            <person name="Lorenzi H."/>
            <person name="Orvis J."/>
            <person name="Puiu D."/>
            <person name="Melake-Berhan A."/>
            <person name="Jones K.M."/>
            <person name="Redman J."/>
            <person name="Chen G."/>
            <person name="Cahoon E.B."/>
            <person name="Gedil M."/>
            <person name="Stanke M."/>
            <person name="Haas B.J."/>
            <person name="Wortman J.R."/>
            <person name="Fraser-Liggett C.M."/>
            <person name="Ravel J."/>
            <person name="Rabinowicz P.D."/>
        </authorList>
    </citation>
    <scope>NUCLEOTIDE SEQUENCE [LARGE SCALE GENOMIC DNA]</scope>
    <source>
        <strain evidence="12">cv. Hale</strain>
    </source>
</reference>
<evidence type="ECO:0000313" key="12">
    <source>
        <dbReference type="Proteomes" id="UP000008311"/>
    </source>
</evidence>
<dbReference type="AlphaFoldDB" id="B9SU45"/>
<dbReference type="InterPro" id="IPR003593">
    <property type="entry name" value="AAA+_ATPase"/>
</dbReference>
<dbReference type="PROSITE" id="PS50893">
    <property type="entry name" value="ABC_TRANSPORTER_2"/>
    <property type="match status" value="1"/>
</dbReference>